<evidence type="ECO:0000313" key="5">
    <source>
        <dbReference type="EMBL" id="RST88861.1"/>
    </source>
</evidence>
<evidence type="ECO:0000259" key="4">
    <source>
        <dbReference type="PROSITE" id="PS50949"/>
    </source>
</evidence>
<evidence type="ECO:0000256" key="2">
    <source>
        <dbReference type="ARBA" id="ARBA00023125"/>
    </source>
</evidence>
<dbReference type="SUPFAM" id="SSF53822">
    <property type="entry name" value="Periplasmic binding protein-like I"/>
    <property type="match status" value="1"/>
</dbReference>
<sequence length="359" mass="41081">MTKQPLYQKIYQDLKLKIMNQTYQEGDQLPTELELADMYQVSRITSKRALVELENDGFIYRLRGKGSFVSTQEEKPVFLEDKTDVLFMLPFAEDPGFGNYAQGIMNYLEQTNYRLHIQPHQSFSLEERQKLLAEYAGLIYYPRGTQESLDFLYQCYLEKMPVVLLDKTVENIPFPSVLADNELGGFLATEHLLGEQCEEVWFISTEPLAEISSVRDRYFGYLKALHQQGKEGRHFAKESGENLPNFFDDIIKEIGGKKEKIGLVVENDVIAIRLMTALKKLEIQIPEQVALVGFDNIQAASLVDPKLTTLSQDFYQMGKTAAKLLMEHLHQPVSSQRPKVIPVDLIIRGSSKERDKGVD</sequence>
<dbReference type="CDD" id="cd07377">
    <property type="entry name" value="WHTH_GntR"/>
    <property type="match status" value="1"/>
</dbReference>
<feature type="domain" description="HTH gntR-type" evidence="4">
    <location>
        <begin position="4"/>
        <end position="72"/>
    </location>
</feature>
<evidence type="ECO:0000313" key="6">
    <source>
        <dbReference type="Proteomes" id="UP000277864"/>
    </source>
</evidence>
<dbReference type="PROSITE" id="PS50949">
    <property type="entry name" value="HTH_GNTR"/>
    <property type="match status" value="1"/>
</dbReference>
<dbReference type="Proteomes" id="UP000277864">
    <property type="component" value="Unassembled WGS sequence"/>
</dbReference>
<evidence type="ECO:0000256" key="3">
    <source>
        <dbReference type="ARBA" id="ARBA00023163"/>
    </source>
</evidence>
<dbReference type="AlphaFoldDB" id="A0A429Z579"/>
<keyword evidence="6" id="KW-1185">Reference proteome</keyword>
<dbReference type="Pfam" id="PF13377">
    <property type="entry name" value="Peripla_BP_3"/>
    <property type="match status" value="1"/>
</dbReference>
<dbReference type="SMART" id="SM00345">
    <property type="entry name" value="HTH_GNTR"/>
    <property type="match status" value="1"/>
</dbReference>
<dbReference type="EMBL" id="PXZH01000005">
    <property type="protein sequence ID" value="RST88861.1"/>
    <property type="molecule type" value="Genomic_DNA"/>
</dbReference>
<dbReference type="Pfam" id="PF00392">
    <property type="entry name" value="GntR"/>
    <property type="match status" value="1"/>
</dbReference>
<dbReference type="OrthoDB" id="9813468at2"/>
<keyword evidence="2" id="KW-0238">DNA-binding</keyword>
<dbReference type="InterPro" id="IPR028082">
    <property type="entry name" value="Peripla_BP_I"/>
</dbReference>
<dbReference type="Gene3D" id="3.40.50.2300">
    <property type="match status" value="2"/>
</dbReference>
<protein>
    <submittedName>
        <fullName evidence="5">AraC family transcriptional regulator</fullName>
    </submittedName>
</protein>
<dbReference type="InterPro" id="IPR000524">
    <property type="entry name" value="Tscrpt_reg_HTH_GntR"/>
</dbReference>
<dbReference type="FunFam" id="1.10.10.10:FF:000079">
    <property type="entry name" value="GntR family transcriptional regulator"/>
    <property type="match status" value="1"/>
</dbReference>
<dbReference type="GO" id="GO:0000976">
    <property type="term" value="F:transcription cis-regulatory region binding"/>
    <property type="evidence" value="ECO:0007669"/>
    <property type="project" value="TreeGrafter"/>
</dbReference>
<dbReference type="PRINTS" id="PR00035">
    <property type="entry name" value="HTHGNTR"/>
</dbReference>
<name>A0A429Z579_9ENTE</name>
<dbReference type="RefSeq" id="WP_125943740.1">
    <property type="nucleotide sequence ID" value="NZ_PXZH01000005.1"/>
</dbReference>
<gene>
    <name evidence="5" type="ORF">C7P63_08550</name>
</gene>
<dbReference type="InterPro" id="IPR046335">
    <property type="entry name" value="LacI/GalR-like_sensor"/>
</dbReference>
<dbReference type="PANTHER" id="PTHR30146">
    <property type="entry name" value="LACI-RELATED TRANSCRIPTIONAL REPRESSOR"/>
    <property type="match status" value="1"/>
</dbReference>
<dbReference type="Gene3D" id="1.10.10.10">
    <property type="entry name" value="Winged helix-like DNA-binding domain superfamily/Winged helix DNA-binding domain"/>
    <property type="match status" value="1"/>
</dbReference>
<reference evidence="5 6" key="1">
    <citation type="submission" date="2018-03" db="EMBL/GenBank/DDBJ databases">
        <authorList>
            <person name="Gulvik C.A."/>
        </authorList>
    </citation>
    <scope>NUCLEOTIDE SEQUENCE [LARGE SCALE GENOMIC DNA]</scope>
    <source>
        <strain evidence="5 6">JCM 31581</strain>
    </source>
</reference>
<dbReference type="SUPFAM" id="SSF46785">
    <property type="entry name" value="Winged helix' DNA-binding domain"/>
    <property type="match status" value="1"/>
</dbReference>
<dbReference type="PANTHER" id="PTHR30146:SF24">
    <property type="entry name" value="XYLOSE OPERON REGULATORY PROTEIN"/>
    <property type="match status" value="1"/>
</dbReference>
<comment type="caution">
    <text evidence="5">The sequence shown here is derived from an EMBL/GenBank/DDBJ whole genome shotgun (WGS) entry which is preliminary data.</text>
</comment>
<proteinExistence type="predicted"/>
<accession>A0A429Z579</accession>
<dbReference type="InterPro" id="IPR036390">
    <property type="entry name" value="WH_DNA-bd_sf"/>
</dbReference>
<dbReference type="CDD" id="cd06267">
    <property type="entry name" value="PBP1_LacI_sugar_binding-like"/>
    <property type="match status" value="1"/>
</dbReference>
<dbReference type="GO" id="GO:0003700">
    <property type="term" value="F:DNA-binding transcription factor activity"/>
    <property type="evidence" value="ECO:0007669"/>
    <property type="project" value="InterPro"/>
</dbReference>
<dbReference type="InterPro" id="IPR036388">
    <property type="entry name" value="WH-like_DNA-bd_sf"/>
</dbReference>
<organism evidence="5 6">
    <name type="scientific">Vagococcus humatus</name>
    <dbReference type="NCBI Taxonomy" id="1889241"/>
    <lineage>
        <taxon>Bacteria</taxon>
        <taxon>Bacillati</taxon>
        <taxon>Bacillota</taxon>
        <taxon>Bacilli</taxon>
        <taxon>Lactobacillales</taxon>
        <taxon>Enterococcaceae</taxon>
        <taxon>Vagococcus</taxon>
    </lineage>
</organism>
<keyword evidence="3" id="KW-0804">Transcription</keyword>
<evidence type="ECO:0000256" key="1">
    <source>
        <dbReference type="ARBA" id="ARBA00023015"/>
    </source>
</evidence>
<keyword evidence="1" id="KW-0805">Transcription regulation</keyword>